<gene>
    <name evidence="2" type="ORF">BSTOLATCC_MIC3448</name>
</gene>
<reference evidence="2" key="1">
    <citation type="submission" date="2021-09" db="EMBL/GenBank/DDBJ databases">
        <authorList>
            <consortium name="AG Swart"/>
            <person name="Singh M."/>
            <person name="Singh A."/>
            <person name="Seah K."/>
            <person name="Emmerich C."/>
        </authorList>
    </citation>
    <scope>NUCLEOTIDE SEQUENCE</scope>
    <source>
        <strain evidence="2">ATCC30299</strain>
    </source>
</reference>
<dbReference type="EMBL" id="CAJZBQ010000004">
    <property type="protein sequence ID" value="CAG9311156.1"/>
    <property type="molecule type" value="Genomic_DNA"/>
</dbReference>
<organism evidence="2 3">
    <name type="scientific">Blepharisma stoltei</name>
    <dbReference type="NCBI Taxonomy" id="1481888"/>
    <lineage>
        <taxon>Eukaryota</taxon>
        <taxon>Sar</taxon>
        <taxon>Alveolata</taxon>
        <taxon>Ciliophora</taxon>
        <taxon>Postciliodesmatophora</taxon>
        <taxon>Heterotrichea</taxon>
        <taxon>Heterotrichida</taxon>
        <taxon>Blepharismidae</taxon>
        <taxon>Blepharisma</taxon>
    </lineage>
</organism>
<proteinExistence type="predicted"/>
<protein>
    <submittedName>
        <fullName evidence="2">Uncharacterized protein</fullName>
    </submittedName>
</protein>
<dbReference type="AlphaFoldDB" id="A0AAU9ICQ8"/>
<dbReference type="Proteomes" id="UP001162131">
    <property type="component" value="Unassembled WGS sequence"/>
</dbReference>
<accession>A0AAU9ICQ8</accession>
<keyword evidence="1" id="KW-0472">Membrane</keyword>
<evidence type="ECO:0000256" key="1">
    <source>
        <dbReference type="SAM" id="Phobius"/>
    </source>
</evidence>
<keyword evidence="3" id="KW-1185">Reference proteome</keyword>
<keyword evidence="1" id="KW-0812">Transmembrane</keyword>
<evidence type="ECO:0000313" key="2">
    <source>
        <dbReference type="EMBL" id="CAG9311156.1"/>
    </source>
</evidence>
<feature type="transmembrane region" description="Helical" evidence="1">
    <location>
        <begin position="108"/>
        <end position="131"/>
    </location>
</feature>
<sequence>MAEAKTEKSQNSSHKLWKIEKEKSIKNSIFEFYWQLFNINDNQVNSVVSQQILVAIEATIWCLQTISLLWVPDMPIANWNNNNTIWEVIGFSKFDSICSELGMIDECFYLLFIFTYASFISTIILVIFIYYS</sequence>
<comment type="caution">
    <text evidence="2">The sequence shown here is derived from an EMBL/GenBank/DDBJ whole genome shotgun (WGS) entry which is preliminary data.</text>
</comment>
<name>A0AAU9ICQ8_9CILI</name>
<keyword evidence="1" id="KW-1133">Transmembrane helix</keyword>
<evidence type="ECO:0000313" key="3">
    <source>
        <dbReference type="Proteomes" id="UP001162131"/>
    </source>
</evidence>